<name>A0A409W727_PSICY</name>
<dbReference type="InParanoid" id="A0A409W727"/>
<dbReference type="InterPro" id="IPR021109">
    <property type="entry name" value="Peptidase_aspartic_dom_sf"/>
</dbReference>
<protein>
    <recommendedName>
        <fullName evidence="2">Retrotransposon gag domain-containing protein</fullName>
    </recommendedName>
</protein>
<gene>
    <name evidence="3" type="ORF">CVT25_000407</name>
</gene>
<dbReference type="STRING" id="93625.A0A409W727"/>
<dbReference type="Gene3D" id="2.40.70.10">
    <property type="entry name" value="Acid Proteases"/>
    <property type="match status" value="1"/>
</dbReference>
<dbReference type="PANTHER" id="PTHR15503:SF22">
    <property type="entry name" value="TRANSPOSON TY3-I GAG POLYPROTEIN"/>
    <property type="match status" value="1"/>
</dbReference>
<feature type="region of interest" description="Disordered" evidence="1">
    <location>
        <begin position="282"/>
        <end position="316"/>
    </location>
</feature>
<dbReference type="Pfam" id="PF03732">
    <property type="entry name" value="Retrotrans_gag"/>
    <property type="match status" value="1"/>
</dbReference>
<dbReference type="SUPFAM" id="SSF50630">
    <property type="entry name" value="Acid proteases"/>
    <property type="match status" value="1"/>
</dbReference>
<dbReference type="InterPro" id="IPR005162">
    <property type="entry name" value="Retrotrans_gag_dom"/>
</dbReference>
<evidence type="ECO:0000313" key="4">
    <source>
        <dbReference type="Proteomes" id="UP000283269"/>
    </source>
</evidence>
<dbReference type="InterPro" id="IPR032567">
    <property type="entry name" value="RTL1-rel"/>
</dbReference>
<organism evidence="3 4">
    <name type="scientific">Psilocybe cyanescens</name>
    <dbReference type="NCBI Taxonomy" id="93625"/>
    <lineage>
        <taxon>Eukaryota</taxon>
        <taxon>Fungi</taxon>
        <taxon>Dikarya</taxon>
        <taxon>Basidiomycota</taxon>
        <taxon>Agaricomycotina</taxon>
        <taxon>Agaricomycetes</taxon>
        <taxon>Agaricomycetidae</taxon>
        <taxon>Agaricales</taxon>
        <taxon>Agaricineae</taxon>
        <taxon>Strophariaceae</taxon>
        <taxon>Psilocybe</taxon>
    </lineage>
</organism>
<proteinExistence type="predicted"/>
<accession>A0A409W727</accession>
<sequence>MSTQPQDNPMEYPPLLFPENPDQIPPLAPTSPPQPQHSLMNTLLEGLHVLIVSLRDIIPAWESTNTAFNMAAQTMINSTNTMANLAINQAPQNPEPREQMKTEPPAIYDGDSERVEAFLRECNIYFGMVNVTDLRKQVNFVLAKTQGGTGKRATIWADSVRAQIEEYQERTPPEFPYNNWREFKEDFIRQFGLYTSKEEAIAKVHSIEQGTATCEEYSKLFETHAGRSKLNTESLLFQYKRGLNKTLKDRLMTSYPKVEDNADGTPSLRNWIARACDLDRQWRKNRQENQEQGRKMDTPRTNYVNHKPSTQERRPTGNYATYSAISSSFIYESATTERLWKTQINGLNSTSTEITLRMIRPDTLETHSIKALLDSGATDCFLDWNYVKRHNLIKNRLDRAIPVYNVDGSLNSAGSITHACRMKVQIADHKEAITFYITKLGNKDAIIGHSWLTKHNPEVDWKSGHLKFERCPKECAQNNIPDEKDLEEKEKFIYHTFFSQELLKFKNPELGIWEDVERVPEIRIFATGSKSAEIEIEHLQNKEPIAFETAVPPQYHMFKK</sequence>
<dbReference type="Proteomes" id="UP000283269">
    <property type="component" value="Unassembled WGS sequence"/>
</dbReference>
<dbReference type="CDD" id="cd00303">
    <property type="entry name" value="retropepsin_like"/>
    <property type="match status" value="1"/>
</dbReference>
<evidence type="ECO:0000313" key="3">
    <source>
        <dbReference type="EMBL" id="PPQ74341.1"/>
    </source>
</evidence>
<reference evidence="3 4" key="1">
    <citation type="journal article" date="2018" name="Evol. Lett.">
        <title>Horizontal gene cluster transfer increased hallucinogenic mushroom diversity.</title>
        <authorList>
            <person name="Reynolds H.T."/>
            <person name="Vijayakumar V."/>
            <person name="Gluck-Thaler E."/>
            <person name="Korotkin H.B."/>
            <person name="Matheny P.B."/>
            <person name="Slot J.C."/>
        </authorList>
    </citation>
    <scope>NUCLEOTIDE SEQUENCE [LARGE SCALE GENOMIC DNA]</scope>
    <source>
        <strain evidence="3 4">2631</strain>
    </source>
</reference>
<evidence type="ECO:0000256" key="1">
    <source>
        <dbReference type="SAM" id="MobiDB-lite"/>
    </source>
</evidence>
<dbReference type="PANTHER" id="PTHR15503">
    <property type="entry name" value="LDOC1 RELATED"/>
    <property type="match status" value="1"/>
</dbReference>
<feature type="domain" description="Retrotransposon gag" evidence="2">
    <location>
        <begin position="153"/>
        <end position="244"/>
    </location>
</feature>
<keyword evidence="4" id="KW-1185">Reference proteome</keyword>
<dbReference type="AlphaFoldDB" id="A0A409W727"/>
<evidence type="ECO:0000259" key="2">
    <source>
        <dbReference type="Pfam" id="PF03732"/>
    </source>
</evidence>
<dbReference type="EMBL" id="NHYD01003704">
    <property type="protein sequence ID" value="PPQ74341.1"/>
    <property type="molecule type" value="Genomic_DNA"/>
</dbReference>
<dbReference type="Pfam" id="PF08284">
    <property type="entry name" value="RVP_2"/>
    <property type="match status" value="1"/>
</dbReference>
<feature type="non-terminal residue" evidence="3">
    <location>
        <position position="560"/>
    </location>
</feature>
<feature type="compositionally biased region" description="Pro residues" evidence="1">
    <location>
        <begin position="23"/>
        <end position="35"/>
    </location>
</feature>
<feature type="compositionally biased region" description="Basic and acidic residues" evidence="1">
    <location>
        <begin position="282"/>
        <end position="298"/>
    </location>
</feature>
<dbReference type="OrthoDB" id="3267566at2759"/>
<comment type="caution">
    <text evidence="3">The sequence shown here is derived from an EMBL/GenBank/DDBJ whole genome shotgun (WGS) entry which is preliminary data.</text>
</comment>
<feature type="compositionally biased region" description="Polar residues" evidence="1">
    <location>
        <begin position="299"/>
        <end position="308"/>
    </location>
</feature>
<feature type="region of interest" description="Disordered" evidence="1">
    <location>
        <begin position="1"/>
        <end position="35"/>
    </location>
</feature>